<dbReference type="NCBIfam" id="TIGR01637">
    <property type="entry name" value="phage_arpU"/>
    <property type="match status" value="1"/>
</dbReference>
<dbReference type="Proteomes" id="UP000030588">
    <property type="component" value="Unassembled WGS sequence"/>
</dbReference>
<organism evidence="1 2">
    <name type="scientific">Heyndrickxia ginsengihumi</name>
    <dbReference type="NCBI Taxonomy" id="363870"/>
    <lineage>
        <taxon>Bacteria</taxon>
        <taxon>Bacillati</taxon>
        <taxon>Bacillota</taxon>
        <taxon>Bacilli</taxon>
        <taxon>Bacillales</taxon>
        <taxon>Bacillaceae</taxon>
        <taxon>Heyndrickxia</taxon>
    </lineage>
</organism>
<protein>
    <submittedName>
        <fullName evidence="1">ArpU family transcriptional regulator</fullName>
    </submittedName>
</protein>
<sequence>MVEQLDFQLAEIDREKTKKRVEGALEKYRIYLLTLELNRLPKVTQNFSFVSPSTTNQFHSSTEDAAIANVDYLRERSEYINRVSMAVNRLGFKERAILIRRYMLEDDVYDYEVYNDMNMSERTYHRIKSRAFYKLAFALRIEVYKEKEKAVWL</sequence>
<dbReference type="SUPFAM" id="SSF88659">
    <property type="entry name" value="Sigma3 and sigma4 domains of RNA polymerase sigma factors"/>
    <property type="match status" value="1"/>
</dbReference>
<dbReference type="OrthoDB" id="1797434at2"/>
<evidence type="ECO:0000313" key="2">
    <source>
        <dbReference type="Proteomes" id="UP000030588"/>
    </source>
</evidence>
<accession>A0A0A6Y013</accession>
<proteinExistence type="predicted"/>
<dbReference type="AlphaFoldDB" id="A0A0A6Y013"/>
<dbReference type="STRING" id="363870.NG54_07850"/>
<reference evidence="1 2" key="1">
    <citation type="submission" date="2014-10" db="EMBL/GenBank/DDBJ databases">
        <title>Draft genome of phytase producing Bacillus ginsengihumi strain M2.11.</title>
        <authorList>
            <person name="Toymentseva A."/>
            <person name="Boulygina E.A."/>
            <person name="Kazakov S.V."/>
            <person name="Kayumov I."/>
            <person name="Suleimanova A.D."/>
            <person name="Mardanova A.M."/>
            <person name="Maria S.N."/>
            <person name="Sergey M.Y."/>
            <person name="Sharipova M.R."/>
        </authorList>
    </citation>
    <scope>NUCLEOTIDE SEQUENCE [LARGE SCALE GENOMIC DNA]</scope>
    <source>
        <strain evidence="1 2">M2.11</strain>
    </source>
</reference>
<comment type="caution">
    <text evidence="1">The sequence shown here is derived from an EMBL/GenBank/DDBJ whole genome shotgun (WGS) entry which is preliminary data.</text>
</comment>
<gene>
    <name evidence="1" type="ORF">NG54_07850</name>
</gene>
<name>A0A0A6Y013_9BACI</name>
<dbReference type="EMBL" id="JRUN01000018">
    <property type="protein sequence ID" value="KHD85672.1"/>
    <property type="molecule type" value="Genomic_DNA"/>
</dbReference>
<dbReference type="InterPro" id="IPR006524">
    <property type="entry name" value="ArpU-like"/>
</dbReference>
<dbReference type="InterPro" id="IPR013324">
    <property type="entry name" value="RNA_pol_sigma_r3/r4-like"/>
</dbReference>
<evidence type="ECO:0000313" key="1">
    <source>
        <dbReference type="EMBL" id="KHD85672.1"/>
    </source>
</evidence>
<dbReference type="RefSeq" id="WP_035354172.1">
    <property type="nucleotide sequence ID" value="NZ_JRUN01000018.1"/>
</dbReference>